<dbReference type="PANTHER" id="PTHR33592:SF3">
    <property type="entry name" value="TRANSMEMBRANE PROTEIN"/>
    <property type="match status" value="1"/>
</dbReference>
<dbReference type="Proteomes" id="UP001472677">
    <property type="component" value="Unassembled WGS sequence"/>
</dbReference>
<reference evidence="2 3" key="1">
    <citation type="journal article" date="2024" name="G3 (Bethesda)">
        <title>Genome assembly of Hibiscus sabdariffa L. provides insights into metabolisms of medicinal natural products.</title>
        <authorList>
            <person name="Kim T."/>
        </authorList>
    </citation>
    <scope>NUCLEOTIDE SEQUENCE [LARGE SCALE GENOMIC DNA]</scope>
    <source>
        <strain evidence="2">TK-2024</strain>
        <tissue evidence="2">Old leaves</tissue>
    </source>
</reference>
<feature type="chain" id="PRO_5046932155" evidence="1">
    <location>
        <begin position="34"/>
        <end position="110"/>
    </location>
</feature>
<gene>
    <name evidence="2" type="ORF">V6N12_058881</name>
</gene>
<protein>
    <submittedName>
        <fullName evidence="2">Uncharacterized protein</fullName>
    </submittedName>
</protein>
<proteinExistence type="predicted"/>
<sequence length="110" mass="11767">MVFSHGENLFATLMVSSLLVASIQLGAMRLLDGEQWVSKHELVVQSLPRGPVQGSGHNPCTNIPRRETGVCKLGGMNTAGNAMHSTIAFASVVVELGWLPLPRGLIMTKT</sequence>
<organism evidence="2 3">
    <name type="scientific">Hibiscus sabdariffa</name>
    <name type="common">roselle</name>
    <dbReference type="NCBI Taxonomy" id="183260"/>
    <lineage>
        <taxon>Eukaryota</taxon>
        <taxon>Viridiplantae</taxon>
        <taxon>Streptophyta</taxon>
        <taxon>Embryophyta</taxon>
        <taxon>Tracheophyta</taxon>
        <taxon>Spermatophyta</taxon>
        <taxon>Magnoliopsida</taxon>
        <taxon>eudicotyledons</taxon>
        <taxon>Gunneridae</taxon>
        <taxon>Pentapetalae</taxon>
        <taxon>rosids</taxon>
        <taxon>malvids</taxon>
        <taxon>Malvales</taxon>
        <taxon>Malvaceae</taxon>
        <taxon>Malvoideae</taxon>
        <taxon>Hibiscus</taxon>
    </lineage>
</organism>
<dbReference type="PANTHER" id="PTHR33592">
    <property type="entry name" value="TRANSMEMBRANE PROTEIN"/>
    <property type="match status" value="1"/>
</dbReference>
<dbReference type="EMBL" id="JBBPBM010000010">
    <property type="protein sequence ID" value="KAK8565315.1"/>
    <property type="molecule type" value="Genomic_DNA"/>
</dbReference>
<evidence type="ECO:0000256" key="1">
    <source>
        <dbReference type="SAM" id="SignalP"/>
    </source>
</evidence>
<feature type="signal peptide" evidence="1">
    <location>
        <begin position="1"/>
        <end position="33"/>
    </location>
</feature>
<evidence type="ECO:0000313" key="2">
    <source>
        <dbReference type="EMBL" id="KAK8565315.1"/>
    </source>
</evidence>
<evidence type="ECO:0000313" key="3">
    <source>
        <dbReference type="Proteomes" id="UP001472677"/>
    </source>
</evidence>
<name>A0ABR2ETI9_9ROSI</name>
<keyword evidence="1" id="KW-0732">Signal</keyword>
<accession>A0ABR2ETI9</accession>
<comment type="caution">
    <text evidence="2">The sequence shown here is derived from an EMBL/GenBank/DDBJ whole genome shotgun (WGS) entry which is preliminary data.</text>
</comment>
<keyword evidence="3" id="KW-1185">Reference proteome</keyword>